<sequence>MRFDIAALLAFGMMGSVIGTDTTGPRRLGRPGDDIKKDLNDDSGTARHLFCDSYCIDMRVTIWATSSESVWEGTNGEIKIDLWENGSILKQGTIDGVSSGGSKTKEWEMPDEDVSCSFDANYRVKLIAKSDDAVLLSKVRLEKGKKECGFWNPKEWITHREWDLSDGGPFCLCTDTSKSFSGVGVFGGSCHEAINFFSGNLGYRGVEVGQV</sequence>
<dbReference type="EMBL" id="HBED01000025">
    <property type="protein sequence ID" value="CAD8290333.1"/>
    <property type="molecule type" value="Transcribed_RNA"/>
</dbReference>
<feature type="chain" id="PRO_5030741232" evidence="1">
    <location>
        <begin position="20"/>
        <end position="211"/>
    </location>
</feature>
<keyword evidence="1" id="KW-0732">Signal</keyword>
<gene>
    <name evidence="2" type="ORF">TDUB1175_LOCUS18</name>
</gene>
<proteinExistence type="predicted"/>
<dbReference type="AlphaFoldDB" id="A0A7R9VBK5"/>
<accession>A0A7R9VBK5</accession>
<evidence type="ECO:0000313" key="2">
    <source>
        <dbReference type="EMBL" id="CAD8290333.1"/>
    </source>
</evidence>
<feature type="signal peptide" evidence="1">
    <location>
        <begin position="1"/>
        <end position="19"/>
    </location>
</feature>
<reference evidence="2" key="1">
    <citation type="submission" date="2021-01" db="EMBL/GenBank/DDBJ databases">
        <authorList>
            <person name="Corre E."/>
            <person name="Pelletier E."/>
            <person name="Niang G."/>
            <person name="Scheremetjew M."/>
            <person name="Finn R."/>
            <person name="Kale V."/>
            <person name="Holt S."/>
            <person name="Cochrane G."/>
            <person name="Meng A."/>
            <person name="Brown T."/>
            <person name="Cohen L."/>
        </authorList>
    </citation>
    <scope>NUCLEOTIDE SEQUENCE</scope>
    <source>
        <strain evidence="2">CCMP147</strain>
    </source>
</reference>
<protein>
    <submittedName>
        <fullName evidence="2">Uncharacterized protein</fullName>
    </submittedName>
</protein>
<organism evidence="2">
    <name type="scientific">Pseudictyota dubia</name>
    <dbReference type="NCBI Taxonomy" id="2749911"/>
    <lineage>
        <taxon>Eukaryota</taxon>
        <taxon>Sar</taxon>
        <taxon>Stramenopiles</taxon>
        <taxon>Ochrophyta</taxon>
        <taxon>Bacillariophyta</taxon>
        <taxon>Mediophyceae</taxon>
        <taxon>Biddulphiophycidae</taxon>
        <taxon>Eupodiscales</taxon>
        <taxon>Odontellaceae</taxon>
        <taxon>Pseudictyota</taxon>
    </lineage>
</organism>
<evidence type="ECO:0000256" key="1">
    <source>
        <dbReference type="SAM" id="SignalP"/>
    </source>
</evidence>
<name>A0A7R9VBK5_9STRA</name>